<keyword evidence="1" id="KW-0863">Zinc-finger</keyword>
<dbReference type="EMBL" id="QOIP01000009">
    <property type="protein sequence ID" value="RLU18943.1"/>
    <property type="molecule type" value="Genomic_DNA"/>
</dbReference>
<dbReference type="AlphaFoldDB" id="A0A3L8DFK0"/>
<proteinExistence type="predicted"/>
<dbReference type="GO" id="GO:0008270">
    <property type="term" value="F:zinc ion binding"/>
    <property type="evidence" value="ECO:0007669"/>
    <property type="project" value="UniProtKB-KW"/>
</dbReference>
<dbReference type="PANTHER" id="PTHR16195:SF16">
    <property type="entry name" value="ZINC FINGER CCHC DOMAIN-CONTAINING PROTEIN 14"/>
    <property type="match status" value="1"/>
</dbReference>
<name>A0A3L8DFK0_OOCBI</name>
<accession>A0A3L8DFK0</accession>
<protein>
    <recommendedName>
        <fullName evidence="3">CCHC-type domain-containing protein</fullName>
    </recommendedName>
</protein>
<keyword evidence="1" id="KW-0479">Metal-binding</keyword>
<reference evidence="4" key="1">
    <citation type="journal article" date="2018" name="Genome Res.">
        <title>The genomic architecture and molecular evolution of ant odorant receptors.</title>
        <authorList>
            <person name="McKenzie S.K."/>
            <person name="Kronauer D.J.C."/>
        </authorList>
    </citation>
    <scope>NUCLEOTIDE SEQUENCE [LARGE SCALE GENOMIC DNA]</scope>
    <source>
        <strain evidence="4">Clonal line C1</strain>
    </source>
</reference>
<dbReference type="PANTHER" id="PTHR16195">
    <property type="entry name" value="ZINC FINGER CCHC DOMAIN CONTAINING PROTEIN"/>
    <property type="match status" value="1"/>
</dbReference>
<evidence type="ECO:0000313" key="4">
    <source>
        <dbReference type="EMBL" id="RLU18943.1"/>
    </source>
</evidence>
<feature type="region of interest" description="Disordered" evidence="2">
    <location>
        <begin position="636"/>
        <end position="727"/>
    </location>
</feature>
<dbReference type="InterPro" id="IPR042344">
    <property type="entry name" value="ZCCHC14"/>
</dbReference>
<feature type="compositionally biased region" description="Low complexity" evidence="2">
    <location>
        <begin position="392"/>
        <end position="406"/>
    </location>
</feature>
<dbReference type="GO" id="GO:0003676">
    <property type="term" value="F:nucleic acid binding"/>
    <property type="evidence" value="ECO:0007669"/>
    <property type="project" value="InterPro"/>
</dbReference>
<comment type="caution">
    <text evidence="4">The sequence shown here is derived from an EMBL/GenBank/DDBJ whole genome shotgun (WGS) entry which is preliminary data.</text>
</comment>
<dbReference type="PROSITE" id="PS50158">
    <property type="entry name" value="ZF_CCHC"/>
    <property type="match status" value="1"/>
</dbReference>
<dbReference type="Pfam" id="PF26034">
    <property type="entry name" value="PHAT_SMAUG"/>
    <property type="match status" value="1"/>
</dbReference>
<dbReference type="Pfam" id="PF25479">
    <property type="entry name" value="Vts1"/>
    <property type="match status" value="1"/>
</dbReference>
<evidence type="ECO:0000259" key="3">
    <source>
        <dbReference type="PROSITE" id="PS50158"/>
    </source>
</evidence>
<dbReference type="OrthoDB" id="6361509at2759"/>
<keyword evidence="1" id="KW-0862">Zinc</keyword>
<dbReference type="InterPro" id="IPR057327">
    <property type="entry name" value="Vts1_dom"/>
</dbReference>
<dbReference type="InterPro" id="IPR058599">
    <property type="entry name" value="PHAT_Smg/ZCCHC2-like"/>
</dbReference>
<dbReference type="Proteomes" id="UP000279307">
    <property type="component" value="Chromosome 9"/>
</dbReference>
<evidence type="ECO:0000256" key="2">
    <source>
        <dbReference type="SAM" id="MobiDB-lite"/>
    </source>
</evidence>
<sequence>MVCKENVVSWFGNLSSYKRIDVMCTLLNMCLPFEVRYLGTCVEDIGKRDYNDLRDTEHHANSASELAELTTSSVTDKRTRRKLALYMALLHSCNYTCAVILYKNLSNLDHQEITNLLNGTTFHVDNQPLEELLLLYTMALNHPAFTYEQKSVFGNIFIKLQEEETRLNLSKINSSFKPTQGCTPPCMSTNERLMEPEIPGSCLMPPPPMQPYHGEMAMRNNAMVTGVPPGLTIPPPGLCLPGPEQMPMGSGGSTQYVHLGFPSVNHMPPWTGQVMMGNQLMYHTGDMLAYPPSPLVSRQSSPSQSRSPSRSNSPMGRGRANANPRTSSSQVIQSTSNTLTTSSSGSNSQTSISGSGATNSSNNNGNNNNNSLPPLPALGASRSLPSQPPLLPSSRSVPLSVTSSSTFSRHNSVDNTSSSTLIPAAQSKQLPPPPRLRSSNGDSLRETLGKEMPNFKGNLQNYSLDEIRRMSDEDLRDIGLTPNAVGQLRSIVKSQTSNGLNQISADKKLDCTSNVTHPVAESIENEVAPGMEVLSDNSNSSGKSMPLQEQHPAMHHYHNHITTPNVRRYPAVPSIDPAQIQMYPAPPQMYTAQNSQCYACLALPTIAGMPNRYSRCNAQHVYCLAQLQGLRLDSEGSRQCSHSSSSDSTGSRSPPETPPAVPWVSGGAGDSNVAPPVTDHMNSVPVHSTAPPHVAASSAQQSMPQQSSVPPESRQLTRKNPPVRTMRQKSQGILNGAGNGNGGPPSLPHCVSFPAPPTHSQLTYLPHGHFPATLRPSSGIYSNYLHGPSARPAYPAAAYQPNGEMMYPYTGHPASGSTPPPPPPNAATATPVQASYMPPTPVVTYAAAVIPPTKICCYNCGSSSHLAVDCKDQTMEDLTKKAQYRLDYTIMKQPGECPSSDK</sequence>
<gene>
    <name evidence="4" type="ORF">DMN91_009301</name>
</gene>
<feature type="domain" description="CCHC-type" evidence="3">
    <location>
        <begin position="857"/>
        <end position="872"/>
    </location>
</feature>
<feature type="compositionally biased region" description="Low complexity" evidence="2">
    <location>
        <begin position="332"/>
        <end position="385"/>
    </location>
</feature>
<feature type="compositionally biased region" description="Polar residues" evidence="2">
    <location>
        <begin position="407"/>
        <end position="429"/>
    </location>
</feature>
<feature type="region of interest" description="Disordered" evidence="2">
    <location>
        <begin position="291"/>
        <end position="456"/>
    </location>
</feature>
<dbReference type="InterPro" id="IPR001878">
    <property type="entry name" value="Znf_CCHC"/>
</dbReference>
<evidence type="ECO:0000256" key="1">
    <source>
        <dbReference type="PROSITE-ProRule" id="PRU00047"/>
    </source>
</evidence>
<organism evidence="4">
    <name type="scientific">Ooceraea biroi</name>
    <name type="common">Clonal raider ant</name>
    <name type="synonym">Cerapachys biroi</name>
    <dbReference type="NCBI Taxonomy" id="2015173"/>
    <lineage>
        <taxon>Eukaryota</taxon>
        <taxon>Metazoa</taxon>
        <taxon>Ecdysozoa</taxon>
        <taxon>Arthropoda</taxon>
        <taxon>Hexapoda</taxon>
        <taxon>Insecta</taxon>
        <taxon>Pterygota</taxon>
        <taxon>Neoptera</taxon>
        <taxon>Endopterygota</taxon>
        <taxon>Hymenoptera</taxon>
        <taxon>Apocrita</taxon>
        <taxon>Aculeata</taxon>
        <taxon>Formicoidea</taxon>
        <taxon>Formicidae</taxon>
        <taxon>Dorylinae</taxon>
        <taxon>Ooceraea</taxon>
    </lineage>
</organism>
<feature type="compositionally biased region" description="Low complexity" evidence="2">
    <location>
        <begin position="695"/>
        <end position="713"/>
    </location>
</feature>
<feature type="compositionally biased region" description="Low complexity" evidence="2">
    <location>
        <begin position="295"/>
        <end position="314"/>
    </location>
</feature>
<reference evidence="4" key="2">
    <citation type="submission" date="2018-07" db="EMBL/GenBank/DDBJ databases">
        <authorList>
            <person name="Mckenzie S.K."/>
            <person name="Kronauer D.J.C."/>
        </authorList>
    </citation>
    <scope>NUCLEOTIDE SEQUENCE</scope>
    <source>
        <strain evidence="4">Clonal line C1</strain>
    </source>
</reference>
<feature type="compositionally biased region" description="Low complexity" evidence="2">
    <location>
        <begin position="637"/>
        <end position="653"/>
    </location>
</feature>